<evidence type="ECO:0000256" key="5">
    <source>
        <dbReference type="ARBA" id="ARBA00022946"/>
    </source>
</evidence>
<evidence type="ECO:0000256" key="16">
    <source>
        <dbReference type="ARBA" id="ARBA00083575"/>
    </source>
</evidence>
<comment type="catalytic activity">
    <reaction evidence="13">
        <text>(3Z)-octenoyl-CoA = (2E)-octenoyl-CoA</text>
        <dbReference type="Rhea" id="RHEA:46044"/>
        <dbReference type="ChEBI" id="CHEBI:62242"/>
        <dbReference type="ChEBI" id="CHEBI:85640"/>
    </reaction>
    <physiologicalReaction direction="left-to-right" evidence="13">
        <dbReference type="Rhea" id="RHEA:46045"/>
    </physiologicalReaction>
</comment>
<evidence type="ECO:0000256" key="7">
    <source>
        <dbReference type="ARBA" id="ARBA00023098"/>
    </source>
</evidence>
<keyword evidence="9" id="KW-0413">Isomerase</keyword>
<dbReference type="GO" id="GO:0006635">
    <property type="term" value="P:fatty acid beta-oxidation"/>
    <property type="evidence" value="ECO:0007669"/>
    <property type="project" value="TreeGrafter"/>
</dbReference>
<comment type="catalytic activity">
    <reaction evidence="11">
        <text>(2E)-tetradecenoyl-CoA = (3Z)-tetradecenoyl-CoA</text>
        <dbReference type="Rhea" id="RHEA:29847"/>
        <dbReference type="ChEBI" id="CHEBI:61405"/>
        <dbReference type="ChEBI" id="CHEBI:61968"/>
    </reaction>
    <physiologicalReaction direction="right-to-left" evidence="11">
        <dbReference type="Rhea" id="RHEA:29849"/>
    </physiologicalReaction>
</comment>
<dbReference type="FunFam" id="3.90.226.10:FF:000034">
    <property type="entry name" value="Enoyl-CoA delta isomerase 1"/>
    <property type="match status" value="1"/>
</dbReference>
<proteinExistence type="predicted"/>
<evidence type="ECO:0000256" key="14">
    <source>
        <dbReference type="ARBA" id="ARBA00056147"/>
    </source>
</evidence>
<dbReference type="PANTHER" id="PTHR11941:SF45">
    <property type="entry name" value="ENOYL-COA DELTA ISOMERASE 1, MITOCHONDRIAL"/>
    <property type="match status" value="1"/>
</dbReference>
<keyword evidence="18" id="KW-1185">Reference proteome</keyword>
<comment type="pathway">
    <text evidence="2">Lipid metabolism; fatty acid beta-oxidation.</text>
</comment>
<keyword evidence="7" id="KW-0443">Lipid metabolism</keyword>
<organism evidence="17 18">
    <name type="scientific">Diatraea saccharalis</name>
    <name type="common">sugarcane borer</name>
    <dbReference type="NCBI Taxonomy" id="40085"/>
    <lineage>
        <taxon>Eukaryota</taxon>
        <taxon>Metazoa</taxon>
        <taxon>Ecdysozoa</taxon>
        <taxon>Arthropoda</taxon>
        <taxon>Hexapoda</taxon>
        <taxon>Insecta</taxon>
        <taxon>Pterygota</taxon>
        <taxon>Neoptera</taxon>
        <taxon>Endopterygota</taxon>
        <taxon>Lepidoptera</taxon>
        <taxon>Glossata</taxon>
        <taxon>Ditrysia</taxon>
        <taxon>Pyraloidea</taxon>
        <taxon>Crambidae</taxon>
        <taxon>Crambinae</taxon>
        <taxon>Diatraea</taxon>
    </lineage>
</organism>
<dbReference type="EMBL" id="OU893337">
    <property type="protein sequence ID" value="CAG9793995.1"/>
    <property type="molecule type" value="Genomic_DNA"/>
</dbReference>
<evidence type="ECO:0000313" key="17">
    <source>
        <dbReference type="EMBL" id="CAG9793995.1"/>
    </source>
</evidence>
<evidence type="ECO:0000256" key="13">
    <source>
        <dbReference type="ARBA" id="ARBA00052542"/>
    </source>
</evidence>
<dbReference type="CDD" id="cd06558">
    <property type="entry name" value="crotonase-like"/>
    <property type="match status" value="1"/>
</dbReference>
<gene>
    <name evidence="17" type="ORF">DIATSA_LOCUS11398</name>
</gene>
<evidence type="ECO:0000256" key="11">
    <source>
        <dbReference type="ARBA" id="ARBA00051293"/>
    </source>
</evidence>
<evidence type="ECO:0000256" key="9">
    <source>
        <dbReference type="ARBA" id="ARBA00023235"/>
    </source>
</evidence>
<dbReference type="InterPro" id="IPR029045">
    <property type="entry name" value="ClpP/crotonase-like_dom_sf"/>
</dbReference>
<comment type="subcellular location">
    <subcellularLocation>
        <location evidence="1">Mitochondrion matrix</location>
    </subcellularLocation>
</comment>
<evidence type="ECO:0000256" key="4">
    <source>
        <dbReference type="ARBA" id="ARBA00022832"/>
    </source>
</evidence>
<reference evidence="17" key="1">
    <citation type="submission" date="2021-12" db="EMBL/GenBank/DDBJ databases">
        <authorList>
            <person name="King R."/>
        </authorList>
    </citation>
    <scope>NUCLEOTIDE SEQUENCE</scope>
</reference>
<evidence type="ECO:0000313" key="18">
    <source>
        <dbReference type="Proteomes" id="UP001153714"/>
    </source>
</evidence>
<comment type="catalytic activity">
    <reaction evidence="12">
        <text>(3Z)-dodecenoyl-CoA = (2E)-dodecenoyl-CoA</text>
        <dbReference type="Rhea" id="RHEA:23716"/>
        <dbReference type="ChEBI" id="CHEBI:57330"/>
        <dbReference type="ChEBI" id="CHEBI:58543"/>
        <dbReference type="EC" id="5.3.3.8"/>
    </reaction>
    <physiologicalReaction direction="left-to-right" evidence="12">
        <dbReference type="Rhea" id="RHEA:23717"/>
    </physiologicalReaction>
</comment>
<evidence type="ECO:0000256" key="1">
    <source>
        <dbReference type="ARBA" id="ARBA00004305"/>
    </source>
</evidence>
<keyword evidence="8" id="KW-0496">Mitochondrion</keyword>
<dbReference type="Pfam" id="PF00378">
    <property type="entry name" value="ECH_1"/>
    <property type="match status" value="1"/>
</dbReference>
<dbReference type="GO" id="GO:0005759">
    <property type="term" value="C:mitochondrial matrix"/>
    <property type="evidence" value="ECO:0007669"/>
    <property type="project" value="UniProtKB-SubCell"/>
</dbReference>
<evidence type="ECO:0000256" key="12">
    <source>
        <dbReference type="ARBA" id="ARBA00052376"/>
    </source>
</evidence>
<dbReference type="AlphaFoldDB" id="A0A9N9RB06"/>
<dbReference type="Gene3D" id="6.10.250.170">
    <property type="match status" value="1"/>
</dbReference>
<name>A0A9N9RB06_9NEOP</name>
<evidence type="ECO:0000256" key="10">
    <source>
        <dbReference type="ARBA" id="ARBA00050938"/>
    </source>
</evidence>
<dbReference type="Proteomes" id="UP001153714">
    <property type="component" value="Chromosome 6"/>
</dbReference>
<reference evidence="17" key="2">
    <citation type="submission" date="2022-10" db="EMBL/GenBank/DDBJ databases">
        <authorList>
            <consortium name="ENA_rothamsted_submissions"/>
            <consortium name="culmorum"/>
            <person name="King R."/>
        </authorList>
    </citation>
    <scope>NUCLEOTIDE SEQUENCE</scope>
</reference>
<evidence type="ECO:0000256" key="6">
    <source>
        <dbReference type="ARBA" id="ARBA00022990"/>
    </source>
</evidence>
<comment type="catalytic activity">
    <reaction evidence="10">
        <text>(3Z)-decenoyl-CoA = (2E)-decenoyl-CoA</text>
        <dbReference type="Rhea" id="RHEA:77195"/>
        <dbReference type="ChEBI" id="CHEBI:61406"/>
        <dbReference type="ChEBI" id="CHEBI:195601"/>
    </reaction>
    <physiologicalReaction direction="left-to-right" evidence="10">
        <dbReference type="Rhea" id="RHEA:77196"/>
    </physiologicalReaction>
</comment>
<evidence type="ECO:0000256" key="3">
    <source>
        <dbReference type="ARBA" id="ARBA00011233"/>
    </source>
</evidence>
<keyword evidence="4" id="KW-0276">Fatty acid metabolism</keyword>
<protein>
    <recommendedName>
        <fullName evidence="15">Enoyl-CoA delta isomerase 1, mitochondrial</fullName>
    </recommendedName>
    <alternativeName>
        <fullName evidence="16">3,2-trans-enoyl-CoA isomerase</fullName>
    </alternativeName>
</protein>
<dbReference type="GO" id="GO:0004165">
    <property type="term" value="F:delta(3)-delta(2)-enoyl-CoA isomerase activity"/>
    <property type="evidence" value="ECO:0007669"/>
    <property type="project" value="UniProtKB-EC"/>
</dbReference>
<evidence type="ECO:0000256" key="15">
    <source>
        <dbReference type="ARBA" id="ARBA00068317"/>
    </source>
</evidence>
<comment type="subunit">
    <text evidence="3">Homotrimer.</text>
</comment>
<keyword evidence="6" id="KW-0007">Acetylation</keyword>
<evidence type="ECO:0000256" key="8">
    <source>
        <dbReference type="ARBA" id="ARBA00023128"/>
    </source>
</evidence>
<dbReference type="Gene3D" id="3.90.226.10">
    <property type="entry name" value="2-enoyl-CoA Hydratase, Chain A, domain 1"/>
    <property type="match status" value="1"/>
</dbReference>
<accession>A0A9N9RB06</accession>
<sequence>MASLCRLICNNVKRAMPTARHMSAKAGPLVDVAVDGDGIAIVTMQRLPVNSLNLELLQELDKALVDVGKNKSKGMILASASPTVFSAGLDIMEMYKPDPKRVELFWTTLQGVWLKLFGSTYPTAAAINGHAPAGGCLLSISCEYRVMATGKYTIGLNETALGIVAPMWFMDSLTSVIPQRQAEIALTTGKMFTVDEALKVGLIDETASGKDDAVAKCKQFIERFDKIPPLARSYTKQKVRSRALSWLNKNREADLKEFLQFVNSPIVQQSLEMYMAMLKQKAAK</sequence>
<keyword evidence="5" id="KW-0809">Transit peptide</keyword>
<dbReference type="PANTHER" id="PTHR11941">
    <property type="entry name" value="ENOYL-COA HYDRATASE-RELATED"/>
    <property type="match status" value="1"/>
</dbReference>
<evidence type="ECO:0000256" key="2">
    <source>
        <dbReference type="ARBA" id="ARBA00005005"/>
    </source>
</evidence>
<dbReference type="OrthoDB" id="1696280at2759"/>
<dbReference type="SUPFAM" id="SSF52096">
    <property type="entry name" value="ClpP/crotonase"/>
    <property type="match status" value="1"/>
</dbReference>
<comment type="function">
    <text evidence="14">Key enzyme of fatty acid beta-oxidation. Able to isomerize both 3-cis (3Z) and 3-trans (3E) double bonds into the 2-trans (2E) form in a range of enoyl-CoA species, with a preference for (3Z)-enoyl-CoAs over (3E)-enoyl-CoAs. The catalytic efficiency of this enzyme is not affected by the fatty acyl chain length.</text>
</comment>
<dbReference type="InterPro" id="IPR001753">
    <property type="entry name" value="Enoyl-CoA_hydra/iso"/>
</dbReference>